<sequence>MTNKELQLLLSKYGMIDPSIQFLRHNENRTYRVNDCGGASYLLRIHQPYKESMTGMQHTYEGLLIEMDMLEELSRQTILTSQKPLRSLDGQLVTMLEHEGKKLNATMLTWLEGRDLNKDDVADPERVLALGRHLSELHAFFHLYPKGQLDKRPRQDIAYNTKMVGTIQRGLELGLFQASDIDTITSTINLINSRLEGTGNNGFGLIHGDISMGNTLITDDGGIAIIDYGFFGTGYYLLDVAMGAMMVPAELRDTFLEGYYGRERGQVTEYDIVLMEGFMIVAIIGYYAFQMGNTSVHDWMRDRMPKLCRNYCRPFLNNERIFYTC</sequence>
<evidence type="ECO:0000313" key="4">
    <source>
        <dbReference type="Proteomes" id="UP001597262"/>
    </source>
</evidence>
<comment type="similarity">
    <text evidence="1">Belongs to the pseudomonas-type ThrB family.</text>
</comment>
<evidence type="ECO:0000259" key="2">
    <source>
        <dbReference type="Pfam" id="PF01636"/>
    </source>
</evidence>
<dbReference type="PANTHER" id="PTHR21064">
    <property type="entry name" value="AMINOGLYCOSIDE PHOSPHOTRANSFERASE DOMAIN-CONTAINING PROTEIN-RELATED"/>
    <property type="match status" value="1"/>
</dbReference>
<reference evidence="4" key="1">
    <citation type="journal article" date="2019" name="Int. J. Syst. Evol. Microbiol.">
        <title>The Global Catalogue of Microorganisms (GCM) 10K type strain sequencing project: providing services to taxonomists for standard genome sequencing and annotation.</title>
        <authorList>
            <consortium name="The Broad Institute Genomics Platform"/>
            <consortium name="The Broad Institute Genome Sequencing Center for Infectious Disease"/>
            <person name="Wu L."/>
            <person name="Ma J."/>
        </authorList>
    </citation>
    <scope>NUCLEOTIDE SEQUENCE [LARGE SCALE GENOMIC DNA]</scope>
    <source>
        <strain evidence="4">CCUG 59189</strain>
    </source>
</reference>
<evidence type="ECO:0000313" key="3">
    <source>
        <dbReference type="EMBL" id="MFD1176643.1"/>
    </source>
</evidence>
<dbReference type="PANTHER" id="PTHR21064:SF6">
    <property type="entry name" value="AMINOGLYCOSIDE PHOSPHOTRANSFERASE DOMAIN-CONTAINING PROTEIN"/>
    <property type="match status" value="1"/>
</dbReference>
<name>A0ABW3RVW2_9BACL</name>
<dbReference type="SUPFAM" id="SSF56112">
    <property type="entry name" value="Protein kinase-like (PK-like)"/>
    <property type="match status" value="1"/>
</dbReference>
<dbReference type="Pfam" id="PF01636">
    <property type="entry name" value="APH"/>
    <property type="match status" value="1"/>
</dbReference>
<gene>
    <name evidence="3" type="ORF">ACFQ3W_10065</name>
</gene>
<dbReference type="InterPro" id="IPR011009">
    <property type="entry name" value="Kinase-like_dom_sf"/>
</dbReference>
<feature type="domain" description="Aminoglycoside phosphotransferase" evidence="2">
    <location>
        <begin position="23"/>
        <end position="260"/>
    </location>
</feature>
<keyword evidence="4" id="KW-1185">Reference proteome</keyword>
<dbReference type="InterPro" id="IPR002575">
    <property type="entry name" value="Aminoglycoside_PTrfase"/>
</dbReference>
<dbReference type="InterPro" id="IPR050249">
    <property type="entry name" value="Pseudomonas-type_ThrB"/>
</dbReference>
<dbReference type="Proteomes" id="UP001597262">
    <property type="component" value="Unassembled WGS sequence"/>
</dbReference>
<proteinExistence type="inferred from homology"/>
<comment type="caution">
    <text evidence="3">The sequence shown here is derived from an EMBL/GenBank/DDBJ whole genome shotgun (WGS) entry which is preliminary data.</text>
</comment>
<dbReference type="EMBL" id="JBHTLM010000006">
    <property type="protein sequence ID" value="MFD1176643.1"/>
    <property type="molecule type" value="Genomic_DNA"/>
</dbReference>
<dbReference type="RefSeq" id="WP_379319097.1">
    <property type="nucleotide sequence ID" value="NZ_JBHTLM010000006.1"/>
</dbReference>
<evidence type="ECO:0000256" key="1">
    <source>
        <dbReference type="ARBA" id="ARBA00038240"/>
    </source>
</evidence>
<organism evidence="3 4">
    <name type="scientific">Paenibacillus puldeungensis</name>
    <dbReference type="NCBI Taxonomy" id="696536"/>
    <lineage>
        <taxon>Bacteria</taxon>
        <taxon>Bacillati</taxon>
        <taxon>Bacillota</taxon>
        <taxon>Bacilli</taxon>
        <taxon>Bacillales</taxon>
        <taxon>Paenibacillaceae</taxon>
        <taxon>Paenibacillus</taxon>
    </lineage>
</organism>
<dbReference type="Gene3D" id="3.90.1200.10">
    <property type="match status" value="1"/>
</dbReference>
<protein>
    <submittedName>
        <fullName evidence="3">Phosphotransferase enzyme family protein</fullName>
    </submittedName>
</protein>
<accession>A0ABW3RVW2</accession>